<dbReference type="WBParaSite" id="ES5_v2.g27291.t1">
    <property type="protein sequence ID" value="ES5_v2.g27291.t1"/>
    <property type="gene ID" value="ES5_v2.g27291"/>
</dbReference>
<reference evidence="2" key="1">
    <citation type="submission" date="2022-11" db="UniProtKB">
        <authorList>
            <consortium name="WormBaseParasite"/>
        </authorList>
    </citation>
    <scope>IDENTIFICATION</scope>
</reference>
<protein>
    <submittedName>
        <fullName evidence="2">AGC-kinase C-terminal domain-containing protein</fullName>
    </submittedName>
</protein>
<accession>A0AC34GC25</accession>
<dbReference type="Proteomes" id="UP000887579">
    <property type="component" value="Unplaced"/>
</dbReference>
<organism evidence="1 2">
    <name type="scientific">Panagrolaimus sp. ES5</name>
    <dbReference type="NCBI Taxonomy" id="591445"/>
    <lineage>
        <taxon>Eukaryota</taxon>
        <taxon>Metazoa</taxon>
        <taxon>Ecdysozoa</taxon>
        <taxon>Nematoda</taxon>
        <taxon>Chromadorea</taxon>
        <taxon>Rhabditida</taxon>
        <taxon>Tylenchina</taxon>
        <taxon>Panagrolaimomorpha</taxon>
        <taxon>Panagrolaimoidea</taxon>
        <taxon>Panagrolaimidae</taxon>
        <taxon>Panagrolaimus</taxon>
    </lineage>
</organism>
<proteinExistence type="predicted"/>
<sequence length="93" mass="10534">ITPPSFSNKTDVGPRHFEALYPKVNGPADTRHFVEQLDESAFKISYSSENLYVEAPFLPKCRGPGDASNFDDYEEEPLRISGTERCAREFAEF</sequence>
<evidence type="ECO:0000313" key="1">
    <source>
        <dbReference type="Proteomes" id="UP000887579"/>
    </source>
</evidence>
<evidence type="ECO:0000313" key="2">
    <source>
        <dbReference type="WBParaSite" id="ES5_v2.g27291.t1"/>
    </source>
</evidence>
<name>A0AC34GC25_9BILA</name>